<evidence type="ECO:0000256" key="8">
    <source>
        <dbReference type="ARBA" id="ARBA00023170"/>
    </source>
</evidence>
<evidence type="ECO:0000256" key="2">
    <source>
        <dbReference type="ARBA" id="ARBA00022448"/>
    </source>
</evidence>
<dbReference type="PANTHER" id="PTHR30069">
    <property type="entry name" value="TONB-DEPENDENT OUTER MEMBRANE RECEPTOR"/>
    <property type="match status" value="1"/>
</dbReference>
<comment type="subcellular location">
    <subcellularLocation>
        <location evidence="1 10">Cell outer membrane</location>
        <topology evidence="1 10">Multi-pass membrane protein</topology>
    </subcellularLocation>
</comment>
<keyword evidence="6" id="KW-0798">TonB box</keyword>
<evidence type="ECO:0000256" key="5">
    <source>
        <dbReference type="ARBA" id="ARBA00022729"/>
    </source>
</evidence>
<keyword evidence="5" id="KW-0732">Signal</keyword>
<proteinExistence type="inferred from homology"/>
<evidence type="ECO:0000256" key="7">
    <source>
        <dbReference type="ARBA" id="ARBA00023136"/>
    </source>
</evidence>
<evidence type="ECO:0000259" key="12">
    <source>
        <dbReference type="Pfam" id="PF00593"/>
    </source>
</evidence>
<evidence type="ECO:0000313" key="13">
    <source>
        <dbReference type="EMBL" id="MFC1852193.1"/>
    </source>
</evidence>
<dbReference type="InterPro" id="IPR039426">
    <property type="entry name" value="TonB-dep_rcpt-like"/>
</dbReference>
<dbReference type="Pfam" id="PF00593">
    <property type="entry name" value="TonB_dep_Rec_b-barrel"/>
    <property type="match status" value="1"/>
</dbReference>
<evidence type="ECO:0000256" key="6">
    <source>
        <dbReference type="ARBA" id="ARBA00023077"/>
    </source>
</evidence>
<evidence type="ECO:0000313" key="14">
    <source>
        <dbReference type="Proteomes" id="UP001594351"/>
    </source>
</evidence>
<keyword evidence="8 13" id="KW-0675">Receptor</keyword>
<keyword evidence="9 10" id="KW-0998">Cell outer membrane</keyword>
<dbReference type="SUPFAM" id="SSF56935">
    <property type="entry name" value="Porins"/>
    <property type="match status" value="1"/>
</dbReference>
<evidence type="ECO:0000256" key="1">
    <source>
        <dbReference type="ARBA" id="ARBA00004571"/>
    </source>
</evidence>
<evidence type="ECO:0000256" key="9">
    <source>
        <dbReference type="ARBA" id="ARBA00023237"/>
    </source>
</evidence>
<keyword evidence="14" id="KW-1185">Reference proteome</keyword>
<keyword evidence="4 10" id="KW-0812">Transmembrane</keyword>
<feature type="domain" description="TonB-dependent receptor-like beta-barrel" evidence="12">
    <location>
        <begin position="5"/>
        <end position="338"/>
    </location>
</feature>
<evidence type="ECO:0000256" key="10">
    <source>
        <dbReference type="PROSITE-ProRule" id="PRU01360"/>
    </source>
</evidence>
<dbReference type="Gene3D" id="2.40.170.20">
    <property type="entry name" value="TonB-dependent receptor, beta-barrel domain"/>
    <property type="match status" value="1"/>
</dbReference>
<keyword evidence="7 10" id="KW-0472">Membrane</keyword>
<protein>
    <submittedName>
        <fullName evidence="13">TonB-dependent receptor domain-containing protein</fullName>
    </submittedName>
</protein>
<organism evidence="13 14">
    <name type="scientific">candidate division CSSED10-310 bacterium</name>
    <dbReference type="NCBI Taxonomy" id="2855610"/>
    <lineage>
        <taxon>Bacteria</taxon>
        <taxon>Bacteria division CSSED10-310</taxon>
    </lineage>
</organism>
<name>A0ABV6Z1L0_UNCC1</name>
<comment type="similarity">
    <text evidence="10">Belongs to the TonB-dependent receptor family.</text>
</comment>
<dbReference type="PROSITE" id="PS52016">
    <property type="entry name" value="TONB_DEPENDENT_REC_3"/>
    <property type="match status" value="1"/>
</dbReference>
<dbReference type="InterPro" id="IPR000531">
    <property type="entry name" value="Beta-barrel_TonB"/>
</dbReference>
<keyword evidence="3 10" id="KW-1134">Transmembrane beta strand</keyword>
<accession>A0ABV6Z1L0</accession>
<sequence length="369" mass="42673">MQQASNKWSFHSLLYYRNATVMDDTIAYITQSGGENKGQVGYFRPNDLIGFENQVDFTPFTSVNFIAGLVWEEERLSSGFSKSYSGSPDQDPPTPEKPDMMTNHKVSGYFQTQLKIISYTELTVGFRHDDSSYFGKVDTPRFGLVFNRNLLTAKLLWMYAYRAPKPWDFTDGLGNSDLKPEKMRSFETTIGYTFFKRLRSEICFYQNLMDDHLVKEEIGEDWRWINGGTANTDGLEVIMEYVKDPVKMYFNYTYNASRLEEGGALPEIAYNNANVGISYAFRPDTKLDIRGNYLGERKNVMSGTVTGKDTIPDAFIINSTLTFLNCKNFDVYLMIKNLTDEKYYHSSNRPVEKYRQPQRSILLRAEFRF</sequence>
<gene>
    <name evidence="13" type="ORF">ACFL27_18515</name>
</gene>
<evidence type="ECO:0000256" key="11">
    <source>
        <dbReference type="SAM" id="MobiDB-lite"/>
    </source>
</evidence>
<dbReference type="Proteomes" id="UP001594351">
    <property type="component" value="Unassembled WGS sequence"/>
</dbReference>
<dbReference type="PANTHER" id="PTHR30069:SF29">
    <property type="entry name" value="HEMOGLOBIN AND HEMOGLOBIN-HAPTOGLOBIN-BINDING PROTEIN 1-RELATED"/>
    <property type="match status" value="1"/>
</dbReference>
<dbReference type="InterPro" id="IPR036942">
    <property type="entry name" value="Beta-barrel_TonB_sf"/>
</dbReference>
<evidence type="ECO:0000256" key="4">
    <source>
        <dbReference type="ARBA" id="ARBA00022692"/>
    </source>
</evidence>
<dbReference type="EMBL" id="JBHPBY010000279">
    <property type="protein sequence ID" value="MFC1852193.1"/>
    <property type="molecule type" value="Genomic_DNA"/>
</dbReference>
<reference evidence="13 14" key="1">
    <citation type="submission" date="2024-09" db="EMBL/GenBank/DDBJ databases">
        <title>Laminarin stimulates single cell rates of sulfate reduction while oxygen inhibits transcriptomic activity in coastal marine sediment.</title>
        <authorList>
            <person name="Lindsay M."/>
            <person name="Orcutt B."/>
            <person name="Emerson D."/>
            <person name="Stepanauskas R."/>
            <person name="D'Angelo T."/>
        </authorList>
    </citation>
    <scope>NUCLEOTIDE SEQUENCE [LARGE SCALE GENOMIC DNA]</scope>
    <source>
        <strain evidence="13">SAG AM-311-K15</strain>
    </source>
</reference>
<comment type="caution">
    <text evidence="13">The sequence shown here is derived from an EMBL/GenBank/DDBJ whole genome shotgun (WGS) entry which is preliminary data.</text>
</comment>
<evidence type="ECO:0000256" key="3">
    <source>
        <dbReference type="ARBA" id="ARBA00022452"/>
    </source>
</evidence>
<keyword evidence="2 10" id="KW-0813">Transport</keyword>
<feature type="region of interest" description="Disordered" evidence="11">
    <location>
        <begin position="79"/>
        <end position="102"/>
    </location>
</feature>